<proteinExistence type="predicted"/>
<dbReference type="Proteomes" id="UP000054624">
    <property type="component" value="Unassembled WGS sequence"/>
</dbReference>
<gene>
    <name evidence="2" type="ORF">AWB76_06331</name>
</gene>
<feature type="transmembrane region" description="Helical" evidence="1">
    <location>
        <begin position="251"/>
        <end position="274"/>
    </location>
</feature>
<sequence length="763" mass="83361">MRIEGTVRSAMKAEMNTDFVDSPDLDDSTLVSRSTSTGRADFLACTLAIVASWAALNIPFLVGKSYIPWDSIYEFFPQVKFVANAIRSGQGPWWNPMMFGGVPVLGDPQGMIFSPHTVIAVLTGSLFNLTIFDCTTLLAELVGAIALARYVRTYAETKMFPILGAIVFIAGGVATSRLEHTPQIVSYALLPVQLLLIRAVCERPTVARGASLTLALVAGALNLNQVLFLSAFALFPFASVHVIESRKPAKAILALGIAGVAAMVAVLPLASAVAEFVKLSNRSAMVLAESSYASFPLFDIASLFLPGLYGINSGKFWTPTDLSQDFLYIGIVPFFILLVSAWRLDRSHWTARLCWGGLVASFVFAMGTHTPVYGFLFDHIPGFSSFRRPADGAYFINFFVALLIGSFCMPRRADISPKTVGRFAIAAGAVALVAVSLVLLYRYAELRGQLYDLFKVAGLCAIRIGVLLAIVFVAYRTSGERIRQYLPLVFVVFTIVDIGLAGRFGPVYAPALKDSPAAEVGANLRTKSYGGEQLQQTIDFLQSSTREPMRRFEALGGDLGSAMPIGLGLSTLQGYSPIRFAAFEKTIRGDNLSVRPKIFTDEAPSYDNEAYRRFGLRYVIIHHYIADNSEKFGKVGTAVNEVRNSLKAGSWAHEVQVPGMYEVWSIDDRLPYASARTDSGSEHACDLIKYQNTSVSVRCHASEPSRLILGDNYAPGWSACVNGNFAETEPYNKLFRSVRIPAGDVAVTFRYQAVPFLRRRTCS</sequence>
<feature type="transmembrane region" description="Helical" evidence="1">
    <location>
        <begin position="184"/>
        <end position="201"/>
    </location>
</feature>
<keyword evidence="3" id="KW-1185">Reference proteome</keyword>
<feature type="transmembrane region" description="Helical" evidence="1">
    <location>
        <begin position="421"/>
        <end position="441"/>
    </location>
</feature>
<dbReference type="EMBL" id="FCOI02000031">
    <property type="protein sequence ID" value="SAK88434.1"/>
    <property type="molecule type" value="Genomic_DNA"/>
</dbReference>
<keyword evidence="1" id="KW-0472">Membrane</keyword>
<keyword evidence="1" id="KW-0812">Transmembrane</keyword>
<dbReference type="AlphaFoldDB" id="A0A158D197"/>
<keyword evidence="1" id="KW-1133">Transmembrane helix</keyword>
<feature type="transmembrane region" description="Helical" evidence="1">
    <location>
        <begin position="353"/>
        <end position="372"/>
    </location>
</feature>
<evidence type="ECO:0000256" key="1">
    <source>
        <dbReference type="SAM" id="Phobius"/>
    </source>
</evidence>
<dbReference type="PANTHER" id="PTHR38454:SF1">
    <property type="entry name" value="INTEGRAL MEMBRANE PROTEIN"/>
    <property type="match status" value="1"/>
</dbReference>
<feature type="transmembrane region" description="Helical" evidence="1">
    <location>
        <begin position="453"/>
        <end position="473"/>
    </location>
</feature>
<feature type="transmembrane region" description="Helical" evidence="1">
    <location>
        <begin position="213"/>
        <end position="239"/>
    </location>
</feature>
<evidence type="ECO:0000313" key="2">
    <source>
        <dbReference type="EMBL" id="SAK88434.1"/>
    </source>
</evidence>
<feature type="transmembrane region" description="Helical" evidence="1">
    <location>
        <begin position="118"/>
        <end position="147"/>
    </location>
</feature>
<feature type="transmembrane region" description="Helical" evidence="1">
    <location>
        <begin position="326"/>
        <end position="344"/>
    </location>
</feature>
<accession>A0A158D197</accession>
<protein>
    <submittedName>
        <fullName evidence="2">Bacterial membrane protein YfhO</fullName>
    </submittedName>
</protein>
<reference evidence="3" key="1">
    <citation type="submission" date="2016-01" db="EMBL/GenBank/DDBJ databases">
        <authorList>
            <person name="Peeters Charlotte."/>
        </authorList>
    </citation>
    <scope>NUCLEOTIDE SEQUENCE [LARGE SCALE GENOMIC DNA]</scope>
</reference>
<name>A0A158D197_9BURK</name>
<feature type="transmembrane region" description="Helical" evidence="1">
    <location>
        <begin position="485"/>
        <end position="505"/>
    </location>
</feature>
<dbReference type="PANTHER" id="PTHR38454">
    <property type="entry name" value="INTEGRAL MEMBRANE PROTEIN-RELATED"/>
    <property type="match status" value="1"/>
</dbReference>
<feature type="transmembrane region" description="Helical" evidence="1">
    <location>
        <begin position="159"/>
        <end position="178"/>
    </location>
</feature>
<feature type="transmembrane region" description="Helical" evidence="1">
    <location>
        <begin position="42"/>
        <end position="62"/>
    </location>
</feature>
<evidence type="ECO:0000313" key="3">
    <source>
        <dbReference type="Proteomes" id="UP000054624"/>
    </source>
</evidence>
<organism evidence="2 3">
    <name type="scientific">Caballeronia temeraria</name>
    <dbReference type="NCBI Taxonomy" id="1777137"/>
    <lineage>
        <taxon>Bacteria</taxon>
        <taxon>Pseudomonadati</taxon>
        <taxon>Pseudomonadota</taxon>
        <taxon>Betaproteobacteria</taxon>
        <taxon>Burkholderiales</taxon>
        <taxon>Burkholderiaceae</taxon>
        <taxon>Caballeronia</taxon>
    </lineage>
</organism>
<feature type="transmembrane region" description="Helical" evidence="1">
    <location>
        <begin position="286"/>
        <end position="306"/>
    </location>
</feature>
<dbReference type="InterPro" id="IPR018580">
    <property type="entry name" value="Uncharacterised_YfhO"/>
</dbReference>
<feature type="transmembrane region" description="Helical" evidence="1">
    <location>
        <begin position="392"/>
        <end position="409"/>
    </location>
</feature>